<dbReference type="GO" id="GO:0000244">
    <property type="term" value="P:spliceosomal tri-snRNP complex assembly"/>
    <property type="evidence" value="ECO:0007669"/>
    <property type="project" value="InterPro"/>
</dbReference>
<evidence type="ECO:0000313" key="2">
    <source>
        <dbReference type="WBParaSite" id="TREG1_35930.1"/>
    </source>
</evidence>
<evidence type="ECO:0000313" key="1">
    <source>
        <dbReference type="Proteomes" id="UP000050795"/>
    </source>
</evidence>
<dbReference type="PANTHER" id="PTHR13904">
    <property type="entry name" value="PRE-MRNA SPLICING FACTOR PRP31"/>
    <property type="match status" value="1"/>
</dbReference>
<accession>A0AA85JRD7</accession>
<keyword evidence="1" id="KW-1185">Reference proteome</keyword>
<dbReference type="GO" id="GO:0071011">
    <property type="term" value="C:precatalytic spliceosome"/>
    <property type="evidence" value="ECO:0007669"/>
    <property type="project" value="TreeGrafter"/>
</dbReference>
<dbReference type="Gene3D" id="1.10.287.4070">
    <property type="match status" value="1"/>
</dbReference>
<protein>
    <submittedName>
        <fullName evidence="2">Uncharacterized protein</fullName>
    </submittedName>
</protein>
<dbReference type="PANTHER" id="PTHR13904:SF0">
    <property type="entry name" value="U4_U6 SMALL NUCLEAR RIBONUCLEOPROTEIN PRP31"/>
    <property type="match status" value="1"/>
</dbReference>
<dbReference type="AlphaFoldDB" id="A0AA85JRD7"/>
<dbReference type="WBParaSite" id="TREG1_35930.1">
    <property type="protein sequence ID" value="TREG1_35930.1"/>
    <property type="gene ID" value="TREG1_35930"/>
</dbReference>
<dbReference type="InterPro" id="IPR027105">
    <property type="entry name" value="Prp31"/>
</dbReference>
<organism evidence="1 2">
    <name type="scientific">Trichobilharzia regenti</name>
    <name type="common">Nasal bird schistosome</name>
    <dbReference type="NCBI Taxonomy" id="157069"/>
    <lineage>
        <taxon>Eukaryota</taxon>
        <taxon>Metazoa</taxon>
        <taxon>Spiralia</taxon>
        <taxon>Lophotrochozoa</taxon>
        <taxon>Platyhelminthes</taxon>
        <taxon>Trematoda</taxon>
        <taxon>Digenea</taxon>
        <taxon>Strigeidida</taxon>
        <taxon>Schistosomatoidea</taxon>
        <taxon>Schistosomatidae</taxon>
        <taxon>Trichobilharzia</taxon>
    </lineage>
</organism>
<name>A0AA85JRD7_TRIRE</name>
<reference evidence="2" key="2">
    <citation type="submission" date="2023-11" db="UniProtKB">
        <authorList>
            <consortium name="WormBaseParasite"/>
        </authorList>
    </citation>
    <scope>IDENTIFICATION</scope>
</reference>
<proteinExistence type="predicted"/>
<sequence>MSLADELLADLEGAETSEELIADSSLHELEDVTLSSVNKLDDFLSDGTSSGVKSAFKATSFADAPISAYAKLRNSDKLTKVMSDLDYFANQKKSDRIHGPVEADPEYQCIVEANNLMVEIDNEIMCPIGLDTQVPGLEIVNPQAAEKPMEIGNKYFSSTCGFKKIEAKMKIDDSMTNGV</sequence>
<dbReference type="GO" id="GO:0046540">
    <property type="term" value="C:U4/U6 x U5 tri-snRNP complex"/>
    <property type="evidence" value="ECO:0007669"/>
    <property type="project" value="InterPro"/>
</dbReference>
<dbReference type="GO" id="GO:0005687">
    <property type="term" value="C:U4 snRNP"/>
    <property type="evidence" value="ECO:0007669"/>
    <property type="project" value="TreeGrafter"/>
</dbReference>
<reference evidence="1" key="1">
    <citation type="submission" date="2022-06" db="EMBL/GenBank/DDBJ databases">
        <authorList>
            <person name="Berger JAMES D."/>
            <person name="Berger JAMES D."/>
        </authorList>
    </citation>
    <scope>NUCLEOTIDE SEQUENCE [LARGE SCALE GENOMIC DNA]</scope>
</reference>
<dbReference type="Proteomes" id="UP000050795">
    <property type="component" value="Unassembled WGS sequence"/>
</dbReference>